<feature type="transmembrane region" description="Helical" evidence="6">
    <location>
        <begin position="177"/>
        <end position="198"/>
    </location>
</feature>
<evidence type="ECO:0000256" key="5">
    <source>
        <dbReference type="ARBA" id="ARBA00023136"/>
    </source>
</evidence>
<evidence type="ECO:0000256" key="1">
    <source>
        <dbReference type="ARBA" id="ARBA00004141"/>
    </source>
</evidence>
<dbReference type="PIRSF" id="PIRSF006060">
    <property type="entry name" value="AA_transporter"/>
    <property type="match status" value="1"/>
</dbReference>
<name>A0A0W0SUV5_9GAMM</name>
<evidence type="ECO:0000313" key="8">
    <source>
        <dbReference type="Proteomes" id="UP000054736"/>
    </source>
</evidence>
<feature type="transmembrane region" description="Helical" evidence="6">
    <location>
        <begin position="372"/>
        <end position="394"/>
    </location>
</feature>
<proteinExistence type="predicted"/>
<feature type="transmembrane region" description="Helical" evidence="6">
    <location>
        <begin position="296"/>
        <end position="319"/>
    </location>
</feature>
<dbReference type="Pfam" id="PF13520">
    <property type="entry name" value="AA_permease_2"/>
    <property type="match status" value="1"/>
</dbReference>
<accession>A0A0W0SUV5</accession>
<dbReference type="InterPro" id="IPR002293">
    <property type="entry name" value="AA/rel_permease1"/>
</dbReference>
<feature type="transmembrane region" description="Helical" evidence="6">
    <location>
        <begin position="112"/>
        <end position="131"/>
    </location>
</feature>
<dbReference type="PANTHER" id="PTHR43243">
    <property type="entry name" value="INNER MEMBRANE TRANSPORTER YGJI-RELATED"/>
    <property type="match status" value="1"/>
</dbReference>
<dbReference type="STRING" id="1212489.Ldro_1818"/>
<dbReference type="EMBL" id="LNXY01000021">
    <property type="protein sequence ID" value="KTC87146.1"/>
    <property type="molecule type" value="Genomic_DNA"/>
</dbReference>
<feature type="transmembrane region" description="Helical" evidence="6">
    <location>
        <begin position="88"/>
        <end position="105"/>
    </location>
</feature>
<dbReference type="PATRIC" id="fig|1212489.4.peg.1920"/>
<feature type="transmembrane region" description="Helical" evidence="6">
    <location>
        <begin position="251"/>
        <end position="276"/>
    </location>
</feature>
<feature type="transmembrane region" description="Helical" evidence="6">
    <location>
        <begin position="210"/>
        <end position="230"/>
    </location>
</feature>
<reference evidence="7 8" key="1">
    <citation type="submission" date="2015-11" db="EMBL/GenBank/DDBJ databases">
        <title>Genomic analysis of 38 Legionella species identifies large and diverse effector repertoires.</title>
        <authorList>
            <person name="Burstein D."/>
            <person name="Amaro F."/>
            <person name="Zusman T."/>
            <person name="Lifshitz Z."/>
            <person name="Cohen O."/>
            <person name="Gilbert J.A."/>
            <person name="Pupko T."/>
            <person name="Shuman H.A."/>
            <person name="Segal G."/>
        </authorList>
    </citation>
    <scope>NUCLEOTIDE SEQUENCE [LARGE SCALE GENOMIC DNA]</scope>
    <source>
        <strain evidence="7 8">ATCC 700990</strain>
    </source>
</reference>
<organism evidence="7 8">
    <name type="scientific">Legionella drozanskii LLAP-1</name>
    <dbReference type="NCBI Taxonomy" id="1212489"/>
    <lineage>
        <taxon>Bacteria</taxon>
        <taxon>Pseudomonadati</taxon>
        <taxon>Pseudomonadota</taxon>
        <taxon>Gammaproteobacteria</taxon>
        <taxon>Legionellales</taxon>
        <taxon>Legionellaceae</taxon>
        <taxon>Legionella</taxon>
    </lineage>
</organism>
<dbReference type="AlphaFoldDB" id="A0A0W0SUV5"/>
<dbReference type="Proteomes" id="UP000054736">
    <property type="component" value="Unassembled WGS sequence"/>
</dbReference>
<dbReference type="OrthoDB" id="9804700at2"/>
<evidence type="ECO:0000256" key="3">
    <source>
        <dbReference type="ARBA" id="ARBA00022692"/>
    </source>
</evidence>
<evidence type="ECO:0000313" key="7">
    <source>
        <dbReference type="EMBL" id="KTC87146.1"/>
    </source>
</evidence>
<keyword evidence="4 6" id="KW-1133">Transmembrane helix</keyword>
<dbReference type="RefSeq" id="WP_058496126.1">
    <property type="nucleotide sequence ID" value="NZ_CAAAIU010000020.1"/>
</dbReference>
<keyword evidence="5 6" id="KW-0472">Membrane</keyword>
<sequence>MDLLRKKAINDPLKTESGLAQCLSAFDLTFLGVGAIVGAGIFVLTGIVAATQSGPAIILSYIIAGFACAFAALSYAELASSVGGCGSAYGYAYAGFGELIAWIVGWDLLLEYSISVSAVAVGWSGYFNDFLQALKFKLHPSLRHGLGDGGIFNFSAFAIIGFLALMLIYGVKSSSRFNNFIVIVKLIVIFIFIGIAVTEVQERYWSPFMPFGWHGVIEGASLIFFSYIGFDAVSTAAEEAIKPSRDVPIGIIGSLLICTILYIIVAGLLTGIVPYYSLNVSSPISHVLLRLGYKLAAALVGVGAIAGLTTVMLVLFYGLSRIFLAMARDGLLPTYFSVVNPRTRTPIRIILSCGLVIGLLAALIPMHELAELVNIGTLFAFITVCAGVIILHYLQPDLPRPFKTPFMPVIPILGILSCTYLIFYLPWITMLRFIIWMITGIVIYWFYGRFNSELYKKEQKGD</sequence>
<feature type="transmembrane region" description="Helical" evidence="6">
    <location>
        <begin position="28"/>
        <end position="49"/>
    </location>
</feature>
<comment type="caution">
    <text evidence="7">The sequence shown here is derived from an EMBL/GenBank/DDBJ whole genome shotgun (WGS) entry which is preliminary data.</text>
</comment>
<feature type="transmembrane region" description="Helical" evidence="6">
    <location>
        <begin position="406"/>
        <end position="427"/>
    </location>
</feature>
<keyword evidence="3 6" id="KW-0812">Transmembrane</keyword>
<dbReference type="Gene3D" id="1.20.1740.10">
    <property type="entry name" value="Amino acid/polyamine transporter I"/>
    <property type="match status" value="1"/>
</dbReference>
<keyword evidence="2" id="KW-0813">Transport</keyword>
<dbReference type="PANTHER" id="PTHR43243:SF4">
    <property type="entry name" value="CATIONIC AMINO ACID TRANSPORTER 4"/>
    <property type="match status" value="1"/>
</dbReference>
<feature type="transmembrane region" description="Helical" evidence="6">
    <location>
        <begin position="151"/>
        <end position="170"/>
    </location>
</feature>
<dbReference type="GO" id="GO:0015171">
    <property type="term" value="F:amino acid transmembrane transporter activity"/>
    <property type="evidence" value="ECO:0007669"/>
    <property type="project" value="TreeGrafter"/>
</dbReference>
<evidence type="ECO:0000256" key="2">
    <source>
        <dbReference type="ARBA" id="ARBA00022448"/>
    </source>
</evidence>
<dbReference type="GO" id="GO:0016020">
    <property type="term" value="C:membrane"/>
    <property type="evidence" value="ECO:0007669"/>
    <property type="project" value="UniProtKB-SubCell"/>
</dbReference>
<evidence type="ECO:0000256" key="6">
    <source>
        <dbReference type="SAM" id="Phobius"/>
    </source>
</evidence>
<feature type="transmembrane region" description="Helical" evidence="6">
    <location>
        <begin position="433"/>
        <end position="450"/>
    </location>
</feature>
<keyword evidence="8" id="KW-1185">Reference proteome</keyword>
<feature type="transmembrane region" description="Helical" evidence="6">
    <location>
        <begin position="349"/>
        <end position="366"/>
    </location>
</feature>
<protein>
    <submittedName>
        <fullName evidence="7">Amino acid transporter PotE</fullName>
    </submittedName>
</protein>
<feature type="transmembrane region" description="Helical" evidence="6">
    <location>
        <begin position="56"/>
        <end position="76"/>
    </location>
</feature>
<comment type="subcellular location">
    <subcellularLocation>
        <location evidence="1">Membrane</location>
        <topology evidence="1">Multi-pass membrane protein</topology>
    </subcellularLocation>
</comment>
<gene>
    <name evidence="7" type="ORF">Ldro_1818</name>
</gene>
<evidence type="ECO:0000256" key="4">
    <source>
        <dbReference type="ARBA" id="ARBA00022989"/>
    </source>
</evidence>